<organism evidence="3">
    <name type="scientific">uncultured bacterium URE12</name>
    <dbReference type="NCBI Taxonomy" id="581111"/>
    <lineage>
        <taxon>Bacteria</taxon>
        <taxon>environmental samples</taxon>
    </lineage>
</organism>
<dbReference type="Pfam" id="PF04575">
    <property type="entry name" value="SlipAM"/>
    <property type="match status" value="1"/>
</dbReference>
<dbReference type="InterPro" id="IPR011990">
    <property type="entry name" value="TPR-like_helical_dom_sf"/>
</dbReference>
<evidence type="ECO:0000256" key="1">
    <source>
        <dbReference type="SAM" id="SignalP"/>
    </source>
</evidence>
<feature type="signal peptide" evidence="1">
    <location>
        <begin position="1"/>
        <end position="26"/>
    </location>
</feature>
<dbReference type="InterPro" id="IPR007655">
    <property type="entry name" value="Slam_C"/>
</dbReference>
<reference evidence="3" key="1">
    <citation type="submission" date="2008-11" db="EMBL/GenBank/DDBJ databases">
        <title>Isolation and characterization of a fructose-1,6-bisphosphatase in Bacteroides sp. from a rumen metagenomic library.</title>
        <authorList>
            <person name="Wang J."/>
            <person name="Liu K."/>
            <person name="Zhao S."/>
            <person name="Bu D."/>
            <person name="Li D."/>
            <person name="Yu P."/>
            <person name="Wei H."/>
            <person name="Zhou L."/>
        </authorList>
    </citation>
    <scope>NUCLEOTIDE SEQUENCE</scope>
</reference>
<protein>
    <submittedName>
        <fullName evidence="3">TPR repeat-containing protein</fullName>
    </submittedName>
</protein>
<proteinExistence type="predicted"/>
<accession>C0JZT7</accession>
<dbReference type="AlphaFoldDB" id="C0JZT7"/>
<keyword evidence="1" id="KW-0732">Signal</keyword>
<dbReference type="Gene3D" id="1.25.40.10">
    <property type="entry name" value="Tetratricopeptide repeat domain"/>
    <property type="match status" value="1"/>
</dbReference>
<feature type="chain" id="PRO_5002898244" evidence="1">
    <location>
        <begin position="27"/>
        <end position="455"/>
    </location>
</feature>
<dbReference type="EMBL" id="FJ529690">
    <property type="protein sequence ID" value="ACM90966.1"/>
    <property type="molecule type" value="Genomic_DNA"/>
</dbReference>
<feature type="domain" description="Surface lipoprotein assembly modifier C-terminal" evidence="2">
    <location>
        <begin position="159"/>
        <end position="453"/>
    </location>
</feature>
<evidence type="ECO:0000259" key="2">
    <source>
        <dbReference type="Pfam" id="PF04575"/>
    </source>
</evidence>
<name>C0JZT7_9BACT</name>
<dbReference type="SUPFAM" id="SSF48452">
    <property type="entry name" value="TPR-like"/>
    <property type="match status" value="1"/>
</dbReference>
<evidence type="ECO:0000313" key="3">
    <source>
        <dbReference type="EMBL" id="ACM90966.1"/>
    </source>
</evidence>
<sequence>MKKRFFKFIISLCLTAAVADFLPAMAEAQTSISRRQALQEQIQFNSELENGKDVSFAQVLADPDNLQLNMAYAKTQIRHGDIKGASGTLERMLRVNPRLHELRLFYAAVLYRLDNIAEAKMELQKLEGIKLPEKAVKEKKELTRLIAIREKTYTLNAQISAGIVQDSNRNSFPEDETIVYPNGATLTFEGEEKKDKSTIGIAAVNFERKTGMYGQNSFFLGGSYYMSKQDKLTDLDMGIMTLNGGFRMTGRTSMLTPQIVYSTLKLDGDSYLDSYGGSLKLDKLLNKKNIAYAEARYLKQDYLNSASHQDNKSRSGGTYGGSIGLKHIINAGMTFELEGSALVKDADMDSYDTNTYGLTARHFWLLGKNTYLLSSLSASQEAYSKAPETLYEILVSQGKKRKDTVIRGSLTFGMPVYKSLSLSLAYEYYSNDSNIQIYKYTNHKMTGMLNWKFSM</sequence>